<dbReference type="Proteomes" id="UP000188184">
    <property type="component" value="Chromosome"/>
</dbReference>
<dbReference type="InterPro" id="IPR017501">
    <property type="entry name" value="Phage_infect_YhgE_C"/>
</dbReference>
<dbReference type="KEGG" id="pmar:B0X71_16250"/>
<feature type="transmembrane region" description="Helical" evidence="5">
    <location>
        <begin position="620"/>
        <end position="643"/>
    </location>
</feature>
<dbReference type="InterPro" id="IPR023908">
    <property type="entry name" value="xxxLxxG_rpt"/>
</dbReference>
<feature type="transmembrane region" description="Helical" evidence="5">
    <location>
        <begin position="16"/>
        <end position="40"/>
    </location>
</feature>
<evidence type="ECO:0000313" key="8">
    <source>
        <dbReference type="Proteomes" id="UP000188184"/>
    </source>
</evidence>
<evidence type="ECO:0000313" key="7">
    <source>
        <dbReference type="EMBL" id="AQQ54500.1"/>
    </source>
</evidence>
<gene>
    <name evidence="7" type="ORF">B0X71_16250</name>
</gene>
<dbReference type="NCBIfam" id="TIGR03062">
    <property type="entry name" value="pip_yhgE_Cterm"/>
    <property type="match status" value="1"/>
</dbReference>
<dbReference type="EMBL" id="CP019640">
    <property type="protein sequence ID" value="AQQ54500.1"/>
    <property type="molecule type" value="Genomic_DNA"/>
</dbReference>
<keyword evidence="4 5" id="KW-0472">Membrane</keyword>
<dbReference type="InterPro" id="IPR017500">
    <property type="entry name" value="Phage_infect_YhgE_N"/>
</dbReference>
<evidence type="ECO:0000256" key="1">
    <source>
        <dbReference type="ARBA" id="ARBA00004141"/>
    </source>
</evidence>
<evidence type="ECO:0000256" key="5">
    <source>
        <dbReference type="SAM" id="Phobius"/>
    </source>
</evidence>
<dbReference type="NCBIfam" id="TIGR03061">
    <property type="entry name" value="pip_yhgE_Nterm"/>
    <property type="match status" value="1"/>
</dbReference>
<dbReference type="InterPro" id="IPR013525">
    <property type="entry name" value="ABC2_TM"/>
</dbReference>
<dbReference type="GO" id="GO:0016020">
    <property type="term" value="C:membrane"/>
    <property type="evidence" value="ECO:0007669"/>
    <property type="project" value="UniProtKB-SubCell"/>
</dbReference>
<dbReference type="Pfam" id="PF12698">
    <property type="entry name" value="ABC2_membrane_3"/>
    <property type="match status" value="2"/>
</dbReference>
<dbReference type="NCBIfam" id="TIGR03057">
    <property type="entry name" value="xxxLxxG_by_4"/>
    <property type="match status" value="1"/>
</dbReference>
<dbReference type="AlphaFoldDB" id="A0A1Q2L214"/>
<comment type="subcellular location">
    <subcellularLocation>
        <location evidence="1">Membrane</location>
        <topology evidence="1">Multi-pass membrane protein</topology>
    </subcellularLocation>
</comment>
<reference evidence="7 8" key="1">
    <citation type="submission" date="2017-02" db="EMBL/GenBank/DDBJ databases">
        <title>The complete genomic sequence of a novel cold adapted crude oil-degrading bacterium Planococcus qaidamina Y42.</title>
        <authorList>
            <person name="Yang R."/>
        </authorList>
    </citation>
    <scope>NUCLEOTIDE SEQUENCE [LARGE SCALE GENOMIC DNA]</scope>
    <source>
        <strain evidence="7 8">Y42</strain>
    </source>
</reference>
<feature type="domain" description="ABC-2 type transporter transmembrane" evidence="6">
    <location>
        <begin position="424"/>
        <end position="640"/>
    </location>
</feature>
<dbReference type="PANTHER" id="PTHR43077">
    <property type="entry name" value="TRANSPORT PERMEASE YVFS-RELATED"/>
    <property type="match status" value="1"/>
</dbReference>
<feature type="transmembrane region" description="Helical" evidence="5">
    <location>
        <begin position="538"/>
        <end position="559"/>
    </location>
</feature>
<feature type="transmembrane region" description="Helical" evidence="5">
    <location>
        <begin position="506"/>
        <end position="532"/>
    </location>
</feature>
<proteinExistence type="predicted"/>
<feature type="transmembrane region" description="Helical" evidence="5">
    <location>
        <begin position="473"/>
        <end position="494"/>
    </location>
</feature>
<evidence type="ECO:0000259" key="6">
    <source>
        <dbReference type="Pfam" id="PF12698"/>
    </source>
</evidence>
<name>A0A1Q2L214_9BACL</name>
<dbReference type="GO" id="GO:0140359">
    <property type="term" value="F:ABC-type transporter activity"/>
    <property type="evidence" value="ECO:0007669"/>
    <property type="project" value="InterPro"/>
</dbReference>
<evidence type="ECO:0000256" key="3">
    <source>
        <dbReference type="ARBA" id="ARBA00022989"/>
    </source>
</evidence>
<keyword evidence="2 5" id="KW-0812">Transmembrane</keyword>
<keyword evidence="8" id="KW-1185">Reference proteome</keyword>
<dbReference type="RefSeq" id="WP_198038638.1">
    <property type="nucleotide sequence ID" value="NZ_CP019640.1"/>
</dbReference>
<evidence type="ECO:0000256" key="2">
    <source>
        <dbReference type="ARBA" id="ARBA00022692"/>
    </source>
</evidence>
<feature type="domain" description="ABC-2 type transporter transmembrane" evidence="6">
    <location>
        <begin position="21"/>
        <end position="163"/>
    </location>
</feature>
<evidence type="ECO:0000256" key="4">
    <source>
        <dbReference type="ARBA" id="ARBA00023136"/>
    </source>
</evidence>
<feature type="transmembrane region" description="Helical" evidence="5">
    <location>
        <begin position="566"/>
        <end position="585"/>
    </location>
</feature>
<organism evidence="7 8">
    <name type="scientific">Planococcus lenghuensis</name>
    <dbReference type="NCBI Taxonomy" id="2213202"/>
    <lineage>
        <taxon>Bacteria</taxon>
        <taxon>Bacillati</taxon>
        <taxon>Bacillota</taxon>
        <taxon>Bacilli</taxon>
        <taxon>Bacillales</taxon>
        <taxon>Caryophanaceae</taxon>
        <taxon>Planococcus</taxon>
    </lineage>
</organism>
<dbReference type="SUPFAM" id="SSF58104">
    <property type="entry name" value="Methyl-accepting chemotaxis protein (MCP) signaling domain"/>
    <property type="match status" value="1"/>
</dbReference>
<protein>
    <recommendedName>
        <fullName evidence="6">ABC-2 type transporter transmembrane domain-containing protein</fullName>
    </recommendedName>
</protein>
<sequence length="657" mass="70962">MKLLRQEWQKVFQNKMLLLSVIVMMFIPIIYTGVILNSYWNPYDRTDNLAIAVVNQDEPTRFEEKTLRIGEELVDRLKNSNDADWHFVNAENAKKGFARGDYYMVITIPPNFSENASTAFSDTPEQMNLLYEVNPGRNFFSETLGREAINDINIEVSSNVTKEYVKTIFAHFEEAGTDLDLAADGASQIEKASDQLQTGNEQITANLNELSASTSEFEDGTSEVDSGISEVTDGAEELNTGAAQLNGSLNSLAAGSADLQSGLEEMNRQLPSESEISQLTQGLAEVQSAVNRLQAIAAESDLAPEMLQQVNELASSVNSTQQGAIDALGGYSVIRTALEGEGGLIQGSSQLTSGLYQAADGSAALAEGTGELTEQLPALEAGVSQLADGASDIHNGSAALADASGQLGERIESLNDGTSALSSQLNEGINTINSTAMIDGNYDMIANPLTVTEEETNTVPNYGHALAPNFLSLGLYIGVLAFNLVFPIHAAIHGPATGRVRWFSKFSLGFAFAVAGALILDIIMIFGMGLVVENAWKFIVISVLASLTYMFIVMLLGVALGDLGRFLSMIFLVLQVVASGGMFPVELQGTFYQAVNPYLPMTYVIYGFREAMTSALGDGIFITSVSILISWIIICNLLLYLVVRRRKENTPFLLIRT</sequence>
<dbReference type="InterPro" id="IPR051328">
    <property type="entry name" value="T7SS_ABC-Transporter"/>
</dbReference>
<accession>A0A1Q2L214</accession>
<dbReference type="Gene3D" id="3.40.1710.10">
    <property type="entry name" value="abc type-2 transporter like domain"/>
    <property type="match status" value="1"/>
</dbReference>
<keyword evidence="3 5" id="KW-1133">Transmembrane helix</keyword>
<dbReference type="PANTHER" id="PTHR43077:SF5">
    <property type="entry name" value="PHAGE INFECTION PROTEIN"/>
    <property type="match status" value="1"/>
</dbReference>